<comment type="similarity">
    <text evidence="4 12">Belongs to the phosphohexose mutase family.</text>
</comment>
<comment type="pathway">
    <text evidence="3">Lipid metabolism.</text>
</comment>
<dbReference type="InterPro" id="IPR036900">
    <property type="entry name" value="A-D-PHexomutase_C_sf"/>
</dbReference>
<dbReference type="GO" id="GO:0006166">
    <property type="term" value="P:purine ribonucleoside salvage"/>
    <property type="evidence" value="ECO:0007669"/>
    <property type="project" value="TreeGrafter"/>
</dbReference>
<dbReference type="Pfam" id="PF02878">
    <property type="entry name" value="PGM_PMM_I"/>
    <property type="match status" value="1"/>
</dbReference>
<evidence type="ECO:0000256" key="9">
    <source>
        <dbReference type="ARBA" id="ARBA00039995"/>
    </source>
</evidence>
<dbReference type="GO" id="GO:0000287">
    <property type="term" value="F:magnesium ion binding"/>
    <property type="evidence" value="ECO:0007669"/>
    <property type="project" value="InterPro"/>
</dbReference>
<dbReference type="OrthoDB" id="9806956at2"/>
<feature type="domain" description="Alpha-D-phosphohexomutase alpha/beta/alpha" evidence="15">
    <location>
        <begin position="322"/>
        <end position="449"/>
    </location>
</feature>
<evidence type="ECO:0000256" key="3">
    <source>
        <dbReference type="ARBA" id="ARBA00005189"/>
    </source>
</evidence>
<dbReference type="InterPro" id="IPR016055">
    <property type="entry name" value="A-D-PHexomutase_a/b/a-I/II/III"/>
</dbReference>
<dbReference type="Gene3D" id="3.40.120.10">
    <property type="entry name" value="Alpha-D-Glucose-1,6-Bisphosphate, subunit A, domain 3"/>
    <property type="match status" value="3"/>
</dbReference>
<dbReference type="PROSITE" id="PS00710">
    <property type="entry name" value="PGM_PMM"/>
    <property type="match status" value="1"/>
</dbReference>
<comment type="caution">
    <text evidence="16">The sequence shown here is derived from an EMBL/GenBank/DDBJ whole genome shotgun (WGS) entry which is preliminary data.</text>
</comment>
<dbReference type="EMBL" id="QGDI01000003">
    <property type="protein sequence ID" value="PWJ14107.1"/>
    <property type="molecule type" value="Genomic_DNA"/>
</dbReference>
<feature type="domain" description="Alpha-D-phosphohexomutase alpha/beta/alpha" evidence="13">
    <location>
        <begin position="43"/>
        <end position="176"/>
    </location>
</feature>
<gene>
    <name evidence="16" type="ORF">IE37_01039</name>
</gene>
<dbReference type="PANTHER" id="PTHR45745">
    <property type="entry name" value="PHOSPHOMANNOMUTASE 45A"/>
    <property type="match status" value="1"/>
</dbReference>
<evidence type="ECO:0000256" key="2">
    <source>
        <dbReference type="ARBA" id="ARBA00005164"/>
    </source>
</evidence>
<dbReference type="Pfam" id="PF02880">
    <property type="entry name" value="PGM_PMM_III"/>
    <property type="match status" value="1"/>
</dbReference>
<evidence type="ECO:0000256" key="8">
    <source>
        <dbReference type="ARBA" id="ARBA00023235"/>
    </source>
</evidence>
<dbReference type="RefSeq" id="WP_109725881.1">
    <property type="nucleotide sequence ID" value="NZ_QGDI01000003.1"/>
</dbReference>
<dbReference type="InterPro" id="IPR005846">
    <property type="entry name" value="A-D-PHexomutase_a/b/a-III"/>
</dbReference>
<evidence type="ECO:0000256" key="5">
    <source>
        <dbReference type="ARBA" id="ARBA00022553"/>
    </source>
</evidence>
<proteinExistence type="inferred from homology"/>
<dbReference type="SUPFAM" id="SSF53738">
    <property type="entry name" value="Phosphoglucomutase, first 3 domains"/>
    <property type="match status" value="3"/>
</dbReference>
<dbReference type="InterPro" id="IPR005841">
    <property type="entry name" value="Alpha-D-phosphohexomutase_SF"/>
</dbReference>
<accession>A0A315Y258</accession>
<keyword evidence="6 12" id="KW-0479">Metal-binding</keyword>
<reference evidence="16 17" key="1">
    <citation type="submission" date="2018-05" db="EMBL/GenBank/DDBJ databases">
        <title>The Hungate 1000. A catalogue of reference genomes from the rumen microbiome.</title>
        <authorList>
            <person name="Kelly W."/>
        </authorList>
    </citation>
    <scope>NUCLEOTIDE SEQUENCE [LARGE SCALE GENOMIC DNA]</scope>
    <source>
        <strain evidence="16 17">SAb67</strain>
    </source>
</reference>
<dbReference type="STRING" id="1265.SAMN02910280_2562"/>
<dbReference type="InterPro" id="IPR016066">
    <property type="entry name" value="A-D-PHexomutase_CS"/>
</dbReference>
<dbReference type="PRINTS" id="PR00509">
    <property type="entry name" value="PGMPMM"/>
</dbReference>
<evidence type="ECO:0000313" key="17">
    <source>
        <dbReference type="Proteomes" id="UP000245720"/>
    </source>
</evidence>
<evidence type="ECO:0000256" key="10">
    <source>
        <dbReference type="ARBA" id="ARBA00041398"/>
    </source>
</evidence>
<dbReference type="CDD" id="cd05799">
    <property type="entry name" value="PGM2"/>
    <property type="match status" value="1"/>
</dbReference>
<dbReference type="SUPFAM" id="SSF55957">
    <property type="entry name" value="Phosphoglucomutase, C-terminal domain"/>
    <property type="match status" value="1"/>
</dbReference>
<keyword evidence="8" id="KW-0413">Isomerase</keyword>
<dbReference type="Pfam" id="PF02879">
    <property type="entry name" value="PGM_PMM_II"/>
    <property type="match status" value="1"/>
</dbReference>
<evidence type="ECO:0000256" key="6">
    <source>
        <dbReference type="ARBA" id="ARBA00022723"/>
    </source>
</evidence>
<dbReference type="AlphaFoldDB" id="A0A315Y258"/>
<dbReference type="Proteomes" id="UP000245720">
    <property type="component" value="Unassembled WGS sequence"/>
</dbReference>
<keyword evidence="5" id="KW-0597">Phosphoprotein</keyword>
<dbReference type="PANTHER" id="PTHR45745:SF1">
    <property type="entry name" value="PHOSPHOGLUCOMUTASE 2B-RELATED"/>
    <property type="match status" value="1"/>
</dbReference>
<evidence type="ECO:0000256" key="11">
    <source>
        <dbReference type="ARBA" id="ARBA00041467"/>
    </source>
</evidence>
<comment type="pathway">
    <text evidence="2">Glycolipid metabolism; diglucosyl-diacylglycerol biosynthesis.</text>
</comment>
<dbReference type="GO" id="GO:0005975">
    <property type="term" value="P:carbohydrate metabolic process"/>
    <property type="evidence" value="ECO:0007669"/>
    <property type="project" value="InterPro"/>
</dbReference>
<evidence type="ECO:0000313" key="16">
    <source>
        <dbReference type="EMBL" id="PWJ14107.1"/>
    </source>
</evidence>
<dbReference type="InterPro" id="IPR005845">
    <property type="entry name" value="A-D-PHexomutase_a/b/a-II"/>
</dbReference>
<comment type="cofactor">
    <cofactor evidence="1">
        <name>Mg(2+)</name>
        <dbReference type="ChEBI" id="CHEBI:18420"/>
    </cofactor>
</comment>
<dbReference type="GO" id="GO:0008973">
    <property type="term" value="F:phosphopentomutase activity"/>
    <property type="evidence" value="ECO:0007669"/>
    <property type="project" value="TreeGrafter"/>
</dbReference>
<evidence type="ECO:0000256" key="7">
    <source>
        <dbReference type="ARBA" id="ARBA00022842"/>
    </source>
</evidence>
<evidence type="ECO:0000256" key="4">
    <source>
        <dbReference type="ARBA" id="ARBA00010231"/>
    </source>
</evidence>
<name>A0A315Y258_RUMFL</name>
<organism evidence="16 17">
    <name type="scientific">Ruminococcus flavefaciens</name>
    <dbReference type="NCBI Taxonomy" id="1265"/>
    <lineage>
        <taxon>Bacteria</taxon>
        <taxon>Bacillati</taxon>
        <taxon>Bacillota</taxon>
        <taxon>Clostridia</taxon>
        <taxon>Eubacteriales</taxon>
        <taxon>Oscillospiraceae</taxon>
        <taxon>Ruminococcus</taxon>
    </lineage>
</organism>
<dbReference type="Gene3D" id="3.30.310.50">
    <property type="entry name" value="Alpha-D-phosphohexomutase, C-terminal domain"/>
    <property type="match status" value="1"/>
</dbReference>
<evidence type="ECO:0000259" key="15">
    <source>
        <dbReference type="Pfam" id="PF02880"/>
    </source>
</evidence>
<dbReference type="InterPro" id="IPR005844">
    <property type="entry name" value="A-D-PHexomutase_a/b/a-I"/>
</dbReference>
<evidence type="ECO:0000256" key="1">
    <source>
        <dbReference type="ARBA" id="ARBA00001946"/>
    </source>
</evidence>
<protein>
    <recommendedName>
        <fullName evidence="9">Phosphoglucomutase</fullName>
    </recommendedName>
    <alternativeName>
        <fullName evidence="11">Alpha-phosphoglucomutase</fullName>
    </alternativeName>
    <alternativeName>
        <fullName evidence="10">Glucose phosphomutase</fullName>
    </alternativeName>
</protein>
<evidence type="ECO:0000259" key="13">
    <source>
        <dbReference type="Pfam" id="PF02878"/>
    </source>
</evidence>
<evidence type="ECO:0000256" key="12">
    <source>
        <dbReference type="RuleBase" id="RU004326"/>
    </source>
</evidence>
<keyword evidence="7 12" id="KW-0460">Magnesium</keyword>
<sequence length="571" mass="63365">MSEMELYDLWCKNAKEDPDLKAELDKIKGDSEAINDRFYRDLEFGTGGLRGVIGAGTNRMNIYTVRRATQGFADYLNQEYDNPSVAISYDSRIKSDVFSKAAAEVLAANGIKVHIYSELMPTPCLSWAVRALKCQGGIMVTASHNPAKYNGYKVYGEDGCQITLRGAEIILEKINSLDVFTGVKTSDFEEELAKGNISYIGEDVIEDFYKHVLAEGINTDLCPTSGLKVVYTPLNGTGNKPVREILKRIGITDVTVVKEQENPDGNFTTCPYPNPEIREALQVGLSYCDKVQPDLLLATDPDCDRVGIAVPDGKGGYALFSGNEVGAMLLEYICEQRIKKGTMPKDPIAVKTIVTTDIVNLIGKEYGVKIIDVLTGFKFIGEQIGFLEAKGEENRYIFGFEESYGYLSGSYVRDKDAVDASMLICEMAAYYRTQGITLMQARENLYKKYGMFLQTLYSFEFDGESGMKHMEEIMTGLRENHPTVIGGLKVERFEDYKASTSKNIATGEVKELTLPKSNVLAFYLEGGCKAIVRPSGTEPKIKTYITAKAPTRAEAEVIEQQIYADFTQSMK</sequence>
<evidence type="ECO:0000259" key="14">
    <source>
        <dbReference type="Pfam" id="PF02879"/>
    </source>
</evidence>
<feature type="domain" description="Alpha-D-phosphohexomutase alpha/beta/alpha" evidence="14">
    <location>
        <begin position="212"/>
        <end position="313"/>
    </location>
</feature>